<dbReference type="PANTHER" id="PTHR43298:SF2">
    <property type="entry name" value="FMN_FAD EXPORTER YEEO-RELATED"/>
    <property type="match status" value="1"/>
</dbReference>
<keyword evidence="2" id="KW-1133">Transmembrane helix</keyword>
<dbReference type="GO" id="GO:0015297">
    <property type="term" value="F:antiporter activity"/>
    <property type="evidence" value="ECO:0007669"/>
    <property type="project" value="InterPro"/>
</dbReference>
<feature type="transmembrane region" description="Helical" evidence="2">
    <location>
        <begin position="178"/>
        <end position="205"/>
    </location>
</feature>
<evidence type="ECO:0000256" key="1">
    <source>
        <dbReference type="ARBA" id="ARBA00022448"/>
    </source>
</evidence>
<sequence length="208" mass="22744">MLALSWPMVLTNLGQVAMNATDVMMMGRLGPATLAAGALGSNLYFAPLIFGLGLMLATSPMIATELGRKRHSVRDIRRTVRQGLWLAILVCIPIWIVLWNTESILVWMGQEPALAREAAVYMVWLQWAVLPFYGYIVLRSFISALERPGWALIIVFAAVTFNAFANWCLMFGNLGFPAFGIAGAGMATTLSSLLMFFGLVAVVSLEPL</sequence>
<keyword evidence="1" id="KW-0813">Transport</keyword>
<feature type="transmembrane region" description="Helical" evidence="2">
    <location>
        <begin position="150"/>
        <end position="172"/>
    </location>
</feature>
<name>H0HJ74_9HYPH</name>
<organism evidence="3 4">
    <name type="scientific">Mesorhizobium alhagi CCNWXJ12-2</name>
    <dbReference type="NCBI Taxonomy" id="1107882"/>
    <lineage>
        <taxon>Bacteria</taxon>
        <taxon>Pseudomonadati</taxon>
        <taxon>Pseudomonadota</taxon>
        <taxon>Alphaproteobacteria</taxon>
        <taxon>Hyphomicrobiales</taxon>
        <taxon>Phyllobacteriaceae</taxon>
        <taxon>Allomesorhizobium</taxon>
    </lineage>
</organism>
<dbReference type="PANTHER" id="PTHR43298">
    <property type="entry name" value="MULTIDRUG RESISTANCE PROTEIN NORM-RELATED"/>
    <property type="match status" value="1"/>
</dbReference>
<reference evidence="3 4" key="1">
    <citation type="journal article" date="2012" name="J. Bacteriol.">
        <title>Draft Genome Sequence of Mesorhizobium alhagi CCNWXJ12-2T, a Novel Salt-Resistant Species Isolated from the Desert of Northwestern China.</title>
        <authorList>
            <person name="Zhou M."/>
            <person name="Chen W."/>
            <person name="Chen H."/>
            <person name="Wei G."/>
        </authorList>
    </citation>
    <scope>NUCLEOTIDE SEQUENCE [LARGE SCALE GENOMIC DNA]</scope>
    <source>
        <strain evidence="3 4">CCNWXJ12-2</strain>
    </source>
</reference>
<dbReference type="InterPro" id="IPR050222">
    <property type="entry name" value="MATE_MdtK"/>
</dbReference>
<gene>
    <name evidence="3" type="ORF">MAXJ12_00892</name>
</gene>
<evidence type="ECO:0000313" key="3">
    <source>
        <dbReference type="EMBL" id="EHK59237.1"/>
    </source>
</evidence>
<feature type="transmembrane region" description="Helical" evidence="2">
    <location>
        <begin position="84"/>
        <end position="107"/>
    </location>
</feature>
<feature type="transmembrane region" description="Helical" evidence="2">
    <location>
        <begin position="43"/>
        <end position="63"/>
    </location>
</feature>
<protein>
    <submittedName>
        <fullName evidence="3">Multidrug efflux protein (NorM)</fullName>
    </submittedName>
</protein>
<keyword evidence="2" id="KW-0472">Membrane</keyword>
<dbReference type="GO" id="GO:0042910">
    <property type="term" value="F:xenobiotic transmembrane transporter activity"/>
    <property type="evidence" value="ECO:0007669"/>
    <property type="project" value="InterPro"/>
</dbReference>
<dbReference type="AlphaFoldDB" id="H0HJ74"/>
<dbReference type="EMBL" id="AHAM01000014">
    <property type="protein sequence ID" value="EHK59237.1"/>
    <property type="molecule type" value="Genomic_DNA"/>
</dbReference>
<keyword evidence="2" id="KW-0812">Transmembrane</keyword>
<evidence type="ECO:0000313" key="4">
    <source>
        <dbReference type="Proteomes" id="UP000003250"/>
    </source>
</evidence>
<keyword evidence="4" id="KW-1185">Reference proteome</keyword>
<dbReference type="InterPro" id="IPR002528">
    <property type="entry name" value="MATE_fam"/>
</dbReference>
<proteinExistence type="predicted"/>
<feature type="non-terminal residue" evidence="3">
    <location>
        <position position="208"/>
    </location>
</feature>
<dbReference type="Pfam" id="PF01554">
    <property type="entry name" value="MatE"/>
    <property type="match status" value="1"/>
</dbReference>
<dbReference type="GO" id="GO:0005886">
    <property type="term" value="C:plasma membrane"/>
    <property type="evidence" value="ECO:0007669"/>
    <property type="project" value="TreeGrafter"/>
</dbReference>
<dbReference type="Proteomes" id="UP000003250">
    <property type="component" value="Unassembled WGS sequence"/>
</dbReference>
<feature type="transmembrane region" description="Helical" evidence="2">
    <location>
        <begin position="119"/>
        <end position="138"/>
    </location>
</feature>
<evidence type="ECO:0000256" key="2">
    <source>
        <dbReference type="SAM" id="Phobius"/>
    </source>
</evidence>
<accession>H0HJ74</accession>